<keyword evidence="3" id="KW-1185">Reference proteome</keyword>
<organism evidence="2 3">
    <name type="scientific">Sporothrix curviconia</name>
    <dbReference type="NCBI Taxonomy" id="1260050"/>
    <lineage>
        <taxon>Eukaryota</taxon>
        <taxon>Fungi</taxon>
        <taxon>Dikarya</taxon>
        <taxon>Ascomycota</taxon>
        <taxon>Pezizomycotina</taxon>
        <taxon>Sordariomycetes</taxon>
        <taxon>Sordariomycetidae</taxon>
        <taxon>Ophiostomatales</taxon>
        <taxon>Ophiostomataceae</taxon>
        <taxon>Sporothrix</taxon>
    </lineage>
</organism>
<protein>
    <submittedName>
        <fullName evidence="2">Uncharacterized protein</fullName>
    </submittedName>
</protein>
<feature type="region of interest" description="Disordered" evidence="1">
    <location>
        <begin position="56"/>
        <end position="106"/>
    </location>
</feature>
<gene>
    <name evidence="2" type="ORF">SCUCBS95973_005329</name>
</gene>
<sequence length="126" mass="14147">MDFCQLYTPLSWSDGLLTLPEAQSAFCFCHQLDRHERELREEQLFLCSGKDSSLAKDSLEMEQKGSSVETADGDDNDDSENDSNENDDPAQGRTPQPEDEPSACTVPFVDVLIQQYSQLVPMHMAE</sequence>
<proteinExistence type="predicted"/>
<evidence type="ECO:0000313" key="3">
    <source>
        <dbReference type="Proteomes" id="UP001642405"/>
    </source>
</evidence>
<dbReference type="EMBL" id="CAWUHB010000029">
    <property type="protein sequence ID" value="CAK7223883.1"/>
    <property type="molecule type" value="Genomic_DNA"/>
</dbReference>
<reference evidence="2 3" key="1">
    <citation type="submission" date="2024-01" db="EMBL/GenBank/DDBJ databases">
        <authorList>
            <person name="Allen C."/>
            <person name="Tagirdzhanova G."/>
        </authorList>
    </citation>
    <scope>NUCLEOTIDE SEQUENCE [LARGE SCALE GENOMIC DNA]</scope>
</reference>
<evidence type="ECO:0000256" key="1">
    <source>
        <dbReference type="SAM" id="MobiDB-lite"/>
    </source>
</evidence>
<feature type="compositionally biased region" description="Acidic residues" evidence="1">
    <location>
        <begin position="71"/>
        <end position="88"/>
    </location>
</feature>
<comment type="caution">
    <text evidence="2">The sequence shown here is derived from an EMBL/GenBank/DDBJ whole genome shotgun (WGS) entry which is preliminary data.</text>
</comment>
<evidence type="ECO:0000313" key="2">
    <source>
        <dbReference type="EMBL" id="CAK7223883.1"/>
    </source>
</evidence>
<name>A0ABP0BWA2_9PEZI</name>
<accession>A0ABP0BWA2</accession>
<dbReference type="Proteomes" id="UP001642405">
    <property type="component" value="Unassembled WGS sequence"/>
</dbReference>